<sequence>MVVDFIINALYASNRIMIEGGVNLYYHSIWCGTQAINDKRSEALIIAALLHDFGHYLIYADESNYQRDRTHAEISASWLSRWFPDDVCRPIALHTEAKRYLCRIDKQYYQRLSKGSQLSLRNQGLAMNENEADIFKCDRYFVDSLIIRHYDDEPYREQTLFDLQYFKEILITILR</sequence>
<dbReference type="InterPro" id="IPR052567">
    <property type="entry name" value="OP_Dioxygenase"/>
</dbReference>
<organism evidence="2 3">
    <name type="scientific">Photorhabdus temperata subsp. temperata Meg1</name>
    <dbReference type="NCBI Taxonomy" id="1393735"/>
    <lineage>
        <taxon>Bacteria</taxon>
        <taxon>Pseudomonadati</taxon>
        <taxon>Pseudomonadota</taxon>
        <taxon>Gammaproteobacteria</taxon>
        <taxon>Enterobacterales</taxon>
        <taxon>Morganellaceae</taxon>
        <taxon>Photorhabdus</taxon>
    </lineage>
</organism>
<proteinExistence type="predicted"/>
<keyword evidence="2" id="KW-0378">Hydrolase</keyword>
<reference evidence="2 3" key="1">
    <citation type="submission" date="2014-03" db="EMBL/GenBank/DDBJ databases">
        <title>Draft Genome of Photorhabdus temperata Meg1.</title>
        <authorList>
            <person name="Hurst S.G.IV."/>
            <person name="Morris K."/>
            <person name="Thomas K."/>
            <person name="Tisa L.S."/>
        </authorList>
    </citation>
    <scope>NUCLEOTIDE SEQUENCE [LARGE SCALE GENOMIC DNA]</scope>
    <source>
        <strain evidence="2 3">Meg1</strain>
    </source>
</reference>
<dbReference type="PANTHER" id="PTHR40202:SF1">
    <property type="entry name" value="HD DOMAIN-CONTAINING PROTEIN"/>
    <property type="match status" value="1"/>
</dbReference>
<comment type="caution">
    <text evidence="2">The sequence shown here is derived from an EMBL/GenBank/DDBJ whole genome shotgun (WGS) entry which is preliminary data.</text>
</comment>
<dbReference type="Gene3D" id="1.10.3210.10">
    <property type="entry name" value="Hypothetical protein af1432"/>
    <property type="match status" value="1"/>
</dbReference>
<dbReference type="RefSeq" id="WP_051769183.1">
    <property type="nucleotide sequence ID" value="NZ_CAWLUD010000006.1"/>
</dbReference>
<dbReference type="CDD" id="cd00077">
    <property type="entry name" value="HDc"/>
    <property type="match status" value="1"/>
</dbReference>
<accession>A0A081S107</accession>
<dbReference type="PANTHER" id="PTHR40202">
    <property type="match status" value="1"/>
</dbReference>
<dbReference type="Pfam" id="PF01966">
    <property type="entry name" value="HD"/>
    <property type="match status" value="1"/>
</dbReference>
<dbReference type="EMBL" id="JGVH01000006">
    <property type="protein sequence ID" value="KER04610.1"/>
    <property type="molecule type" value="Genomic_DNA"/>
</dbReference>
<protein>
    <submittedName>
        <fullName evidence="2">Putative HD phosphohydrolase</fullName>
    </submittedName>
</protein>
<dbReference type="SUPFAM" id="SSF109604">
    <property type="entry name" value="HD-domain/PDEase-like"/>
    <property type="match status" value="1"/>
</dbReference>
<dbReference type="AlphaFoldDB" id="A0A081S107"/>
<dbReference type="Proteomes" id="UP000028002">
    <property type="component" value="Unassembled WGS sequence"/>
</dbReference>
<evidence type="ECO:0000259" key="1">
    <source>
        <dbReference type="Pfam" id="PF01966"/>
    </source>
</evidence>
<feature type="domain" description="HD" evidence="1">
    <location>
        <begin position="35"/>
        <end position="138"/>
    </location>
</feature>
<gene>
    <name evidence="2" type="ORF">MEG1DRAFT_00734</name>
</gene>
<dbReference type="GO" id="GO:0016787">
    <property type="term" value="F:hydrolase activity"/>
    <property type="evidence" value="ECO:0007669"/>
    <property type="project" value="UniProtKB-KW"/>
</dbReference>
<evidence type="ECO:0000313" key="2">
    <source>
        <dbReference type="EMBL" id="KER04610.1"/>
    </source>
</evidence>
<dbReference type="PATRIC" id="fig|1393735.3.peg.746"/>
<name>A0A081S107_PHOTE</name>
<dbReference type="InterPro" id="IPR003607">
    <property type="entry name" value="HD/PDEase_dom"/>
</dbReference>
<dbReference type="InterPro" id="IPR006674">
    <property type="entry name" value="HD_domain"/>
</dbReference>
<evidence type="ECO:0000313" key="3">
    <source>
        <dbReference type="Proteomes" id="UP000028002"/>
    </source>
</evidence>